<dbReference type="EMBL" id="JBHXOF010000033">
    <property type="protein sequence ID" value="MFD4217583.1"/>
    <property type="molecule type" value="Genomic_DNA"/>
</dbReference>
<accession>A0ABW6ER14</accession>
<evidence type="ECO:0000313" key="2">
    <source>
        <dbReference type="Proteomes" id="UP001598251"/>
    </source>
</evidence>
<protein>
    <submittedName>
        <fullName evidence="1">Uncharacterized protein</fullName>
    </submittedName>
</protein>
<keyword evidence="2" id="KW-1185">Reference proteome</keyword>
<organism evidence="1 2">
    <name type="scientific">Streptomyces sindenensis</name>
    <dbReference type="NCBI Taxonomy" id="67363"/>
    <lineage>
        <taxon>Bacteria</taxon>
        <taxon>Bacillati</taxon>
        <taxon>Actinomycetota</taxon>
        <taxon>Actinomycetes</taxon>
        <taxon>Kitasatosporales</taxon>
        <taxon>Streptomycetaceae</taxon>
        <taxon>Streptomyces</taxon>
    </lineage>
</organism>
<proteinExistence type="predicted"/>
<dbReference type="SUPFAM" id="SSF46785">
    <property type="entry name" value="Winged helix' DNA-binding domain"/>
    <property type="match status" value="1"/>
</dbReference>
<gene>
    <name evidence="1" type="ORF">ACFWSS_32430</name>
</gene>
<dbReference type="Proteomes" id="UP001598251">
    <property type="component" value="Unassembled WGS sequence"/>
</dbReference>
<evidence type="ECO:0000313" key="1">
    <source>
        <dbReference type="EMBL" id="MFD4217583.1"/>
    </source>
</evidence>
<dbReference type="InterPro" id="IPR036390">
    <property type="entry name" value="WH_DNA-bd_sf"/>
</dbReference>
<name>A0ABW6ER14_9ACTN</name>
<reference evidence="1 2" key="1">
    <citation type="submission" date="2024-09" db="EMBL/GenBank/DDBJ databases">
        <title>The Natural Products Discovery Center: Release of the First 8490 Sequenced Strains for Exploring Actinobacteria Biosynthetic Diversity.</title>
        <authorList>
            <person name="Kalkreuter E."/>
            <person name="Kautsar S.A."/>
            <person name="Yang D."/>
            <person name="Bader C.D."/>
            <person name="Teijaro C.N."/>
            <person name="Fluegel L."/>
            <person name="Davis C.M."/>
            <person name="Simpson J.R."/>
            <person name="Lauterbach L."/>
            <person name="Steele A.D."/>
            <person name="Gui C."/>
            <person name="Meng S."/>
            <person name="Li G."/>
            <person name="Viehrig K."/>
            <person name="Ye F."/>
            <person name="Su P."/>
            <person name="Kiefer A.F."/>
            <person name="Nichols A."/>
            <person name="Cepeda A.J."/>
            <person name="Yan W."/>
            <person name="Fan B."/>
            <person name="Jiang Y."/>
            <person name="Adhikari A."/>
            <person name="Zheng C.-J."/>
            <person name="Schuster L."/>
            <person name="Cowan T.M."/>
            <person name="Smanski M.J."/>
            <person name="Chevrette M.G."/>
            <person name="De Carvalho L.P.S."/>
            <person name="Shen B."/>
        </authorList>
    </citation>
    <scope>NUCLEOTIDE SEQUENCE [LARGE SCALE GENOMIC DNA]</scope>
    <source>
        <strain evidence="1 2">NPDC058546</strain>
    </source>
</reference>
<sequence>MCRRIFAALEDHIKADPETWLTTEKIGQVVGLKTRAAQYHIAHLFAHGRIDANRRTPLTAGIGQPPLPGAQTWATAVVAPDPTCAKCLIALARYGWEGQVSTKELAEAVGLSVRSVETHRTHLVRADLVRFRPTPRETESGRKAGRLPDRFTLLSGISAPKLVGDAFTDAPTVAARLLDRVRWFVGTTGEQRENGIKSVAWCLRNGWPESALLAALDASENRQAYAPGGYLSTLLKKLPSEYIIPARDAAQGETAPVQVRICAICDNSFRTRRPGVVFCGDTVCLTPDEAVIPPAARVYNIA</sequence>
<comment type="caution">
    <text evidence="1">The sequence shown here is derived from an EMBL/GenBank/DDBJ whole genome shotgun (WGS) entry which is preliminary data.</text>
</comment>
<dbReference type="RefSeq" id="WP_376936559.1">
    <property type="nucleotide sequence ID" value="NZ_JBHXLY010000046.1"/>
</dbReference>